<keyword evidence="6" id="KW-1185">Reference proteome</keyword>
<evidence type="ECO:0000259" key="5">
    <source>
        <dbReference type="Pfam" id="PF20053"/>
    </source>
</evidence>
<organism evidence="6 7">
    <name type="scientific">Salmo salar</name>
    <name type="common">Atlantic salmon</name>
    <dbReference type="NCBI Taxonomy" id="8030"/>
    <lineage>
        <taxon>Eukaryota</taxon>
        <taxon>Metazoa</taxon>
        <taxon>Chordata</taxon>
        <taxon>Craniata</taxon>
        <taxon>Vertebrata</taxon>
        <taxon>Euteleostomi</taxon>
        <taxon>Actinopterygii</taxon>
        <taxon>Neopterygii</taxon>
        <taxon>Teleostei</taxon>
        <taxon>Protacanthopterygii</taxon>
        <taxon>Salmoniformes</taxon>
        <taxon>Salmonidae</taxon>
        <taxon>Salmoninae</taxon>
        <taxon>Salmo</taxon>
    </lineage>
</organism>
<dbReference type="InterPro" id="IPR026209">
    <property type="entry name" value="Wolframin_fam"/>
</dbReference>
<feature type="domain" description="Wolframin EF-hand" evidence="4">
    <location>
        <begin position="270"/>
        <end position="342"/>
    </location>
</feature>
<feature type="compositionally biased region" description="Acidic residues" evidence="1">
    <location>
        <begin position="165"/>
        <end position="179"/>
    </location>
</feature>
<dbReference type="Gene3D" id="1.25.40.10">
    <property type="entry name" value="Tetratricopeptide repeat domain"/>
    <property type="match status" value="1"/>
</dbReference>
<feature type="compositionally biased region" description="Low complexity" evidence="1">
    <location>
        <begin position="93"/>
        <end position="140"/>
    </location>
</feature>
<feature type="compositionally biased region" description="Polar residues" evidence="1">
    <location>
        <begin position="346"/>
        <end position="371"/>
    </location>
</feature>
<dbReference type="PRINTS" id="PR02061">
    <property type="entry name" value="WOLFRAMIN"/>
</dbReference>
<feature type="compositionally biased region" description="Pro residues" evidence="1">
    <location>
        <begin position="67"/>
        <end position="78"/>
    </location>
</feature>
<feature type="transmembrane region" description="Helical" evidence="2">
    <location>
        <begin position="519"/>
        <end position="536"/>
    </location>
</feature>
<dbReference type="PRINTS" id="PR02060">
    <property type="entry name" value="WOLFFAMILY"/>
</dbReference>
<keyword evidence="2" id="KW-0472">Membrane</keyword>
<dbReference type="Pfam" id="PF19914">
    <property type="entry name" value="WEF-hand"/>
    <property type="match status" value="1"/>
</dbReference>
<feature type="transmembrane region" description="Helical" evidence="2">
    <location>
        <begin position="642"/>
        <end position="663"/>
    </location>
</feature>
<dbReference type="PANTHER" id="PTHR13098:SF4">
    <property type="entry name" value="WOLFRAMIN"/>
    <property type="match status" value="1"/>
</dbReference>
<accession>A0ABM3EMI2</accession>
<dbReference type="Pfam" id="PF19913">
    <property type="entry name" value="WCOB"/>
    <property type="match status" value="1"/>
</dbReference>
<feature type="transmembrane region" description="Helical" evidence="2">
    <location>
        <begin position="611"/>
        <end position="630"/>
    </location>
</feature>
<feature type="transmembrane region" description="Helical" evidence="2">
    <location>
        <begin position="747"/>
        <end position="766"/>
    </location>
</feature>
<feature type="region of interest" description="Disordered" evidence="1">
    <location>
        <begin position="344"/>
        <end position="386"/>
    </location>
</feature>
<feature type="transmembrane region" description="Helical" evidence="2">
    <location>
        <begin position="454"/>
        <end position="479"/>
    </location>
</feature>
<dbReference type="GeneID" id="106594199"/>
<feature type="domain" description="Wolframin cysteine-rich" evidence="5">
    <location>
        <begin position="780"/>
        <end position="932"/>
    </location>
</feature>
<evidence type="ECO:0000256" key="2">
    <source>
        <dbReference type="SAM" id="Phobius"/>
    </source>
</evidence>
<dbReference type="Proteomes" id="UP001652741">
    <property type="component" value="Chromosome ssa04"/>
</dbReference>
<keyword evidence="2" id="KW-0812">Transmembrane</keyword>
<dbReference type="InterPro" id="IPR045461">
    <property type="entry name" value="Wolframin_OB_fold"/>
</dbReference>
<feature type="region of interest" description="Disordered" evidence="1">
    <location>
        <begin position="1"/>
        <end position="149"/>
    </location>
</feature>
<dbReference type="InterPro" id="IPR011990">
    <property type="entry name" value="TPR-like_helical_dom_sf"/>
</dbReference>
<gene>
    <name evidence="7" type="primary">LOC106594199</name>
</gene>
<feature type="compositionally biased region" description="Pro residues" evidence="1">
    <location>
        <begin position="35"/>
        <end position="45"/>
    </location>
</feature>
<dbReference type="RefSeq" id="XP_045572278.1">
    <property type="nucleotide sequence ID" value="XM_045716322.1"/>
</dbReference>
<evidence type="ECO:0000259" key="4">
    <source>
        <dbReference type="Pfam" id="PF19914"/>
    </source>
</evidence>
<evidence type="ECO:0000259" key="3">
    <source>
        <dbReference type="Pfam" id="PF19913"/>
    </source>
</evidence>
<protein>
    <submittedName>
        <fullName evidence="7">Wolframin isoform X1</fullName>
    </submittedName>
</protein>
<dbReference type="Pfam" id="PF20023">
    <property type="entry name" value="WSLR"/>
    <property type="match status" value="2"/>
</dbReference>
<name>A0ABM3EMI2_SALSA</name>
<sequence length="1049" mass="116073">MSEMDVDLPTPPSPLPPSTPLIPQGSPSTLDTASPPSPNPLPPASQPSLTSTPSDSPKFIPSSVSRSPPPPTSSPPHSVPSSTSSPSSPLPITPKSSFHSPTAATSTPSPSTSTPSTSPAPRRWGSAAPSTSLAPSSSPAPRRRGFADLAKRVVMQERLKKAELEEAEAGEEDEDPEEDLSFKEMEEKATSGDARAQTSLGRYYLGLAEEKEAELNNRLAVDWLVQAAKQGRKSAARLLQHCWIQRKGISEDNEEEVRRLSTESRFEQTVRKAAMMMFRKLNPDRKEKMAVSEMMENVGQVNAVHGGATTDQTQKVLENMVTGETGQFVDLDDFVEITKRYAQGMAPSTGSTQRQDTPKTQSQGPAQTSGEKSGLVPKKPQKGVWGMGRSDMLMDTRRHFLVLQYPITAVIEVKDQLIDWASRAGVQWLSTVIPTHHVNALIFFFIISNLTVDLFAFFIPLLVFYLSFISMVICTLRIFQSSKAWENFSALTTLLTRFEPGLDVEQAESNFGWNNLEPYLYFLISVFFIIFSFPVADKGWIPCSELSTVAILFTVVSYKSLSPSGATYAKRALITEVATSLCSLTSLLPQSAVLLRMLSHTFTTLPLGESVVMKISLPCLLDLYLYYLFFSMARQRGFRGTYCFLVPYLVCFLWCEFSVVLLQNSSPVGLIRTCVAYFLFLFALPVLAVGLAAMVLIQLIKWFLELELTKMIVTLAVCAVPVTLRLWTRFGLSLMDVFHSMSQRGAVKLILCCVTMVMLFFWTYVYHSEGLQGYNSTLTWRQYGQLCGPPAWKVKGVAQTQIFCTHLDGHQVTWTGRFRQVRVAETENGAQSVINLLPVFMGDWLRCLYGETYPKCDPLRNNSTNTSTSSTANSNTPDATATVANANLTVADYANTTVLGVAVPTAVLLQQQEEEELCVIKALAKHTCHVKRYDSYVLEVGVGMPEEDGVPEDPARDIKLVASHEFRQVLLRLQPGSLVEFSTTLEGRLGGQVPSFELKAIYCLDCDSSLLTAAGQVKIERDWRRTTLNSVKFAFDFFFSPFLSARIDV</sequence>
<evidence type="ECO:0000256" key="1">
    <source>
        <dbReference type="SAM" id="MobiDB-lite"/>
    </source>
</evidence>
<feature type="region of interest" description="Disordered" evidence="1">
    <location>
        <begin position="163"/>
        <end position="194"/>
    </location>
</feature>
<dbReference type="InterPro" id="IPR045458">
    <property type="entry name" value="Wolframin_Sel1-like_rpt"/>
</dbReference>
<dbReference type="InterPro" id="IPR045460">
    <property type="entry name" value="Wolframin_EF-hand"/>
</dbReference>
<dbReference type="PANTHER" id="PTHR13098">
    <property type="entry name" value="WOLFRAMIN"/>
    <property type="match status" value="1"/>
</dbReference>
<proteinExistence type="predicted"/>
<dbReference type="InterPro" id="IPR026208">
    <property type="entry name" value="Wolframin"/>
</dbReference>
<evidence type="ECO:0000313" key="6">
    <source>
        <dbReference type="Proteomes" id="UP001652741"/>
    </source>
</evidence>
<feature type="compositionally biased region" description="Basic and acidic residues" evidence="1">
    <location>
        <begin position="180"/>
        <end position="190"/>
    </location>
</feature>
<feature type="domain" description="Wolframin OB-fold" evidence="3">
    <location>
        <begin position="933"/>
        <end position="1045"/>
    </location>
</feature>
<dbReference type="Pfam" id="PF20053">
    <property type="entry name" value="WC-rich"/>
    <property type="match status" value="1"/>
</dbReference>
<reference evidence="7" key="1">
    <citation type="submission" date="2025-08" db="UniProtKB">
        <authorList>
            <consortium name="RefSeq"/>
        </authorList>
    </citation>
    <scope>IDENTIFICATION</scope>
</reference>
<feature type="transmembrane region" description="Helical" evidence="2">
    <location>
        <begin position="675"/>
        <end position="696"/>
    </location>
</feature>
<evidence type="ECO:0000313" key="7">
    <source>
        <dbReference type="RefSeq" id="XP_045572278.1"/>
    </source>
</evidence>
<feature type="compositionally biased region" description="Pro residues" evidence="1">
    <location>
        <begin position="9"/>
        <end position="20"/>
    </location>
</feature>
<dbReference type="InterPro" id="IPR045400">
    <property type="entry name" value="Wolframin_Cys-rich"/>
</dbReference>
<keyword evidence="2" id="KW-1133">Transmembrane helix</keyword>
<feature type="transmembrane region" description="Helical" evidence="2">
    <location>
        <begin position="708"/>
        <end position="727"/>
    </location>
</feature>